<organism evidence="1 2">
    <name type="scientific">Cetraspora pellucida</name>
    <dbReference type="NCBI Taxonomy" id="1433469"/>
    <lineage>
        <taxon>Eukaryota</taxon>
        <taxon>Fungi</taxon>
        <taxon>Fungi incertae sedis</taxon>
        <taxon>Mucoromycota</taxon>
        <taxon>Glomeromycotina</taxon>
        <taxon>Glomeromycetes</taxon>
        <taxon>Diversisporales</taxon>
        <taxon>Gigasporaceae</taxon>
        <taxon>Cetraspora</taxon>
    </lineage>
</organism>
<comment type="caution">
    <text evidence="1">The sequence shown here is derived from an EMBL/GenBank/DDBJ whole genome shotgun (WGS) entry which is preliminary data.</text>
</comment>
<keyword evidence="2" id="KW-1185">Reference proteome</keyword>
<dbReference type="Proteomes" id="UP000789366">
    <property type="component" value="Unassembled WGS sequence"/>
</dbReference>
<name>A0ACA9KYR6_9GLOM</name>
<sequence length="349" mass="40279">MTDILVELFRFVMENNSVIILPFRKVPSDEEERILQTVDVYISDVEPKETGRVLRFVQTHCPQSEILDHVKRIRKVSHDKGFILNVLICLTASITLNDLKLLIKQHDLESILSLRVHQISKYPPITRAQFEEWNRLWPINFREDPRRGSRFSSEEIEILRYHMIRAIQLADIARSKGEIPVGCVMIDPRRIEIMYESHDTRTSSNHPFRHAILNCINQAALFERTKLKTINIDSLIPKKRKSDKSEDQLTFSSDTSSESGSITFENRESSIGAYLCKGYDIFVTHEPCITCSMALVHSRIGRVFYGRSNNVSGGLGSCYKIHTHQALNHHFKTFSGFLEDQIEMLTIDC</sequence>
<evidence type="ECO:0000313" key="2">
    <source>
        <dbReference type="Proteomes" id="UP000789366"/>
    </source>
</evidence>
<gene>
    <name evidence="1" type="ORF">SPELUC_LOCUS2977</name>
</gene>
<accession>A0ACA9KYR6</accession>
<dbReference type="EMBL" id="CAJVPW010002156">
    <property type="protein sequence ID" value="CAG8500216.1"/>
    <property type="molecule type" value="Genomic_DNA"/>
</dbReference>
<proteinExistence type="predicted"/>
<reference evidence="1" key="1">
    <citation type="submission" date="2021-06" db="EMBL/GenBank/DDBJ databases">
        <authorList>
            <person name="Kallberg Y."/>
            <person name="Tangrot J."/>
            <person name="Rosling A."/>
        </authorList>
    </citation>
    <scope>NUCLEOTIDE SEQUENCE</scope>
    <source>
        <strain evidence="1">28 12/20/2015</strain>
    </source>
</reference>
<protein>
    <submittedName>
        <fullName evidence="1">14725_t:CDS:1</fullName>
    </submittedName>
</protein>
<evidence type="ECO:0000313" key="1">
    <source>
        <dbReference type="EMBL" id="CAG8500216.1"/>
    </source>
</evidence>